<gene>
    <name evidence="3" type="ORF">GNI_132900</name>
</gene>
<keyword evidence="4" id="KW-1185">Reference proteome</keyword>
<organism evidence="3 4">
    <name type="scientific">Gregarina niphandrodes</name>
    <name type="common">Septate eugregarine</name>
    <dbReference type="NCBI Taxonomy" id="110365"/>
    <lineage>
        <taxon>Eukaryota</taxon>
        <taxon>Sar</taxon>
        <taxon>Alveolata</taxon>
        <taxon>Apicomplexa</taxon>
        <taxon>Conoidasida</taxon>
        <taxon>Gregarinasina</taxon>
        <taxon>Eugregarinorida</taxon>
        <taxon>Gregarinidae</taxon>
        <taxon>Gregarina</taxon>
    </lineage>
</organism>
<proteinExistence type="predicted"/>
<evidence type="ECO:0000256" key="1">
    <source>
        <dbReference type="SAM" id="MobiDB-lite"/>
    </source>
</evidence>
<feature type="transmembrane region" description="Helical" evidence="2">
    <location>
        <begin position="269"/>
        <end position="295"/>
    </location>
</feature>
<dbReference type="RefSeq" id="XP_011132240.1">
    <property type="nucleotide sequence ID" value="XM_011133938.1"/>
</dbReference>
<feature type="transmembrane region" description="Helical" evidence="2">
    <location>
        <begin position="307"/>
        <end position="329"/>
    </location>
</feature>
<evidence type="ECO:0000313" key="3">
    <source>
        <dbReference type="EMBL" id="EZG46816.1"/>
    </source>
</evidence>
<dbReference type="AlphaFoldDB" id="A0A023B1W1"/>
<feature type="transmembrane region" description="Helical" evidence="2">
    <location>
        <begin position="155"/>
        <end position="175"/>
    </location>
</feature>
<feature type="transmembrane region" description="Helical" evidence="2">
    <location>
        <begin position="97"/>
        <end position="120"/>
    </location>
</feature>
<keyword evidence="2 3" id="KW-0812">Transmembrane</keyword>
<evidence type="ECO:0000256" key="2">
    <source>
        <dbReference type="SAM" id="Phobius"/>
    </source>
</evidence>
<keyword evidence="2" id="KW-0472">Membrane</keyword>
<feature type="transmembrane region" description="Helical" evidence="2">
    <location>
        <begin position="349"/>
        <end position="372"/>
    </location>
</feature>
<protein>
    <submittedName>
        <fullName evidence="3">Transmembrane protein</fullName>
    </submittedName>
</protein>
<keyword evidence="2" id="KW-1133">Transmembrane helix</keyword>
<feature type="transmembrane region" description="Helical" evidence="2">
    <location>
        <begin position="126"/>
        <end position="143"/>
    </location>
</feature>
<dbReference type="EMBL" id="AFNH02000990">
    <property type="protein sequence ID" value="EZG46816.1"/>
    <property type="molecule type" value="Genomic_DNA"/>
</dbReference>
<comment type="caution">
    <text evidence="3">The sequence shown here is derived from an EMBL/GenBank/DDBJ whole genome shotgun (WGS) entry which is preliminary data.</text>
</comment>
<dbReference type="GeneID" id="22914662"/>
<reference evidence="3" key="1">
    <citation type="submission" date="2013-12" db="EMBL/GenBank/DDBJ databases">
        <authorList>
            <person name="Omoto C.K."/>
            <person name="Sibley D."/>
            <person name="Venepally P."/>
            <person name="Hadjithomas M."/>
            <person name="Karamycheva S."/>
            <person name="Brunk B."/>
            <person name="Roos D."/>
            <person name="Caler E."/>
            <person name="Lorenzi H."/>
        </authorList>
    </citation>
    <scope>NUCLEOTIDE SEQUENCE</scope>
</reference>
<name>A0A023B1W1_GRENI</name>
<feature type="region of interest" description="Disordered" evidence="1">
    <location>
        <begin position="398"/>
        <end position="421"/>
    </location>
</feature>
<evidence type="ECO:0000313" key="4">
    <source>
        <dbReference type="Proteomes" id="UP000019763"/>
    </source>
</evidence>
<dbReference type="Proteomes" id="UP000019763">
    <property type="component" value="Unassembled WGS sequence"/>
</dbReference>
<accession>A0A023B1W1</accession>
<dbReference type="VEuPathDB" id="CryptoDB:GNI_132900"/>
<sequence length="500" mass="54274">METNWQQWRLAGVGSLALLLVKSQSQVATRRCADVFNQQCKTASFQAPLWQAAVTLIAQLGCLSWWLTERVVHPVQSSAPMDGVTDAFGELHTHPPVWSYMFFAIPGALEVVALTMLYIALGTLPLSSVLAVFAFGYVAYRIFTACLGQRRLQRSDYVSFALLLLAAVFIAWAQIERVLQLTAAFTPSAFTPGAFNPGARAAPNTQLLNGKQTRGETVAGNTSPSLGSDLGLGPDLGGAIGGGAGQKVLADAVQIIDGLGQPTLSNESFLLIDTILFALLLGLAAGAVYTLRLIIVEGLLQRFRFHYMQALGLEALYGLSLAVVGLTVADGVMFEDSGVTMFQLITNVSLVYSTLGFIVLHFLYLLTSYYLVSNTRIFKGVCCSLGLWTGLSSGLRETKPGPRTGPSTRLSARRKHKATSEDEVEPDLTALYPVEFIYRLPLVLLGELVLQGGTGWCQMQGLPKSNPQKRLSEFKAQLTSIAPPTWRPIRKYYALKEART</sequence>